<protein>
    <submittedName>
        <fullName evidence="2">Uncharacterized protein</fullName>
    </submittedName>
</protein>
<dbReference type="Proteomes" id="UP000192132">
    <property type="component" value="Unassembled WGS sequence"/>
</dbReference>
<evidence type="ECO:0000313" key="3">
    <source>
        <dbReference type="Proteomes" id="UP000192132"/>
    </source>
</evidence>
<comment type="caution">
    <text evidence="2">The sequence shown here is derived from an EMBL/GenBank/DDBJ whole genome shotgun (WGS) entry which is preliminary data.</text>
</comment>
<dbReference type="RefSeq" id="WP_076878853.1">
    <property type="nucleotide sequence ID" value="NZ_MLCN01000030.1"/>
</dbReference>
<organism evidence="2 3">
    <name type="scientific">Alkanindiges hydrocarboniclasticus</name>
    <dbReference type="NCBI Taxonomy" id="1907941"/>
    <lineage>
        <taxon>Bacteria</taxon>
        <taxon>Pseudomonadati</taxon>
        <taxon>Pseudomonadota</taxon>
        <taxon>Gammaproteobacteria</taxon>
        <taxon>Moraxellales</taxon>
        <taxon>Moraxellaceae</taxon>
        <taxon>Alkanindiges</taxon>
    </lineage>
</organism>
<sequence length="120" mass="13668">MPNLFAFLDTIPEYYLAIAVYLGGSLFVLWLWYFIARALPRPIGGMSWILLFALLLSPTITEGTNAKIAPAIVGLMFGFLTDEKHLIWSNLVPILFVAALGFFLGYLWNKYQEYREPTTE</sequence>
<evidence type="ECO:0000313" key="2">
    <source>
        <dbReference type="EMBL" id="ONG38670.1"/>
    </source>
</evidence>
<feature type="transmembrane region" description="Helical" evidence="1">
    <location>
        <begin position="86"/>
        <end position="108"/>
    </location>
</feature>
<gene>
    <name evidence="2" type="ORF">BKE30_11690</name>
</gene>
<dbReference type="AlphaFoldDB" id="A0A1S8CTE0"/>
<name>A0A1S8CTE0_9GAMM</name>
<feature type="transmembrane region" description="Helical" evidence="1">
    <location>
        <begin position="48"/>
        <end position="80"/>
    </location>
</feature>
<proteinExistence type="predicted"/>
<keyword evidence="1" id="KW-0472">Membrane</keyword>
<keyword evidence="1" id="KW-1133">Transmembrane helix</keyword>
<evidence type="ECO:0000256" key="1">
    <source>
        <dbReference type="SAM" id="Phobius"/>
    </source>
</evidence>
<dbReference type="OrthoDB" id="6657720at2"/>
<reference evidence="2 3" key="1">
    <citation type="submission" date="2016-10" db="EMBL/GenBank/DDBJ databases">
        <title>Draft Genome sequence of Alkanindiges sp. strain H1.</title>
        <authorList>
            <person name="Subhash Y."/>
            <person name="Lee S."/>
        </authorList>
    </citation>
    <scope>NUCLEOTIDE SEQUENCE [LARGE SCALE GENOMIC DNA]</scope>
    <source>
        <strain evidence="2 3">H1</strain>
    </source>
</reference>
<keyword evidence="3" id="KW-1185">Reference proteome</keyword>
<feature type="transmembrane region" description="Helical" evidence="1">
    <location>
        <begin position="14"/>
        <end position="36"/>
    </location>
</feature>
<dbReference type="EMBL" id="MLCN01000030">
    <property type="protein sequence ID" value="ONG38670.1"/>
    <property type="molecule type" value="Genomic_DNA"/>
</dbReference>
<dbReference type="STRING" id="1907941.BKE30_11690"/>
<keyword evidence="1" id="KW-0812">Transmembrane</keyword>
<accession>A0A1S8CTE0</accession>